<dbReference type="OMA" id="RIEVESH"/>
<dbReference type="GeneID" id="31362154"/>
<evidence type="ECO:0000313" key="3">
    <source>
        <dbReference type="EMBL" id="EFA79853.1"/>
    </source>
</evidence>
<accession>D3BFD9</accession>
<dbReference type="Proteomes" id="UP000001396">
    <property type="component" value="Unassembled WGS sequence"/>
</dbReference>
<dbReference type="InterPro" id="IPR002634">
    <property type="entry name" value="BolA"/>
</dbReference>
<evidence type="ECO:0000256" key="2">
    <source>
        <dbReference type="RuleBase" id="RU003860"/>
    </source>
</evidence>
<dbReference type="Gene3D" id="3.10.20.90">
    <property type="entry name" value="Phosphatidylinositol 3-kinase Catalytic Subunit, Chain A, domain 1"/>
    <property type="match status" value="1"/>
</dbReference>
<keyword evidence="4" id="KW-1185">Reference proteome</keyword>
<organism evidence="3 4">
    <name type="scientific">Heterostelium pallidum (strain ATCC 26659 / Pp 5 / PN500)</name>
    <name type="common">Cellular slime mold</name>
    <name type="synonym">Polysphondylium pallidum</name>
    <dbReference type="NCBI Taxonomy" id="670386"/>
    <lineage>
        <taxon>Eukaryota</taxon>
        <taxon>Amoebozoa</taxon>
        <taxon>Evosea</taxon>
        <taxon>Eumycetozoa</taxon>
        <taxon>Dictyostelia</taxon>
        <taxon>Acytosteliales</taxon>
        <taxon>Acytosteliaceae</taxon>
        <taxon>Heterostelium</taxon>
    </lineage>
</organism>
<evidence type="ECO:0000313" key="4">
    <source>
        <dbReference type="Proteomes" id="UP000001396"/>
    </source>
</evidence>
<dbReference type="Pfam" id="PF01722">
    <property type="entry name" value="BolA"/>
    <property type="match status" value="1"/>
</dbReference>
<comment type="similarity">
    <text evidence="1 2">Belongs to the BolA/IbaG family.</text>
</comment>
<dbReference type="SUPFAM" id="SSF82657">
    <property type="entry name" value="BolA-like"/>
    <property type="match status" value="1"/>
</dbReference>
<dbReference type="RefSeq" id="XP_020431974.1">
    <property type="nucleotide sequence ID" value="XM_020577526.1"/>
</dbReference>
<dbReference type="InterPro" id="IPR036065">
    <property type="entry name" value="BolA-like_sf"/>
</dbReference>
<reference evidence="3 4" key="1">
    <citation type="journal article" date="2011" name="Genome Res.">
        <title>Phylogeny-wide analysis of social amoeba genomes highlights ancient origins for complex intercellular communication.</title>
        <authorList>
            <person name="Heidel A.J."/>
            <person name="Lawal H.M."/>
            <person name="Felder M."/>
            <person name="Schilde C."/>
            <person name="Helps N.R."/>
            <person name="Tunggal B."/>
            <person name="Rivero F."/>
            <person name="John U."/>
            <person name="Schleicher M."/>
            <person name="Eichinger L."/>
            <person name="Platzer M."/>
            <person name="Noegel A.A."/>
            <person name="Schaap P."/>
            <person name="Gloeckner G."/>
        </authorList>
    </citation>
    <scope>NUCLEOTIDE SEQUENCE [LARGE SCALE GENOMIC DNA]</scope>
    <source>
        <strain evidence="4">ATCC 26659 / Pp 5 / PN500</strain>
    </source>
</reference>
<name>D3BFD9_HETP5</name>
<sequence length="123" mass="13678">MKSNGLSFNNRSSSLLLNSSNSSSRLFVSNRLFSTNVDNQDEEIVLDTKGKMIHNLLSDSLKPSSLKVIDMSGGCGSMYRIEIISKEFNNKNTLNQHRQVNSVLKEVIPTLHGLTLYTSGENK</sequence>
<evidence type="ECO:0000256" key="1">
    <source>
        <dbReference type="ARBA" id="ARBA00005578"/>
    </source>
</evidence>
<dbReference type="PANTHER" id="PTHR46188:SF1">
    <property type="entry name" value="BOLA-LIKE PROTEIN 3"/>
    <property type="match status" value="1"/>
</dbReference>
<gene>
    <name evidence="3" type="ORF">PPL_06672</name>
</gene>
<dbReference type="PANTHER" id="PTHR46188">
    <property type="entry name" value="BOLA-LIKE PROTEIN 3"/>
    <property type="match status" value="1"/>
</dbReference>
<protein>
    <submittedName>
        <fullName evidence="3">BolA family protein</fullName>
    </submittedName>
</protein>
<dbReference type="AlphaFoldDB" id="D3BFD9"/>
<dbReference type="EMBL" id="ADBJ01000031">
    <property type="protein sequence ID" value="EFA79853.1"/>
    <property type="molecule type" value="Genomic_DNA"/>
</dbReference>
<dbReference type="InterPro" id="IPR052275">
    <property type="entry name" value="Mt_Fe-S_assembly_factor"/>
</dbReference>
<proteinExistence type="inferred from homology"/>
<dbReference type="GO" id="GO:0005759">
    <property type="term" value="C:mitochondrial matrix"/>
    <property type="evidence" value="ECO:0007669"/>
    <property type="project" value="TreeGrafter"/>
</dbReference>
<dbReference type="InParanoid" id="D3BFD9"/>
<comment type="caution">
    <text evidence="3">The sequence shown here is derived from an EMBL/GenBank/DDBJ whole genome shotgun (WGS) entry which is preliminary data.</text>
</comment>
<dbReference type="STRING" id="670386.D3BFD9"/>